<dbReference type="Proteomes" id="UP000708208">
    <property type="component" value="Unassembled WGS sequence"/>
</dbReference>
<evidence type="ECO:0000313" key="2">
    <source>
        <dbReference type="EMBL" id="CAG7730560.1"/>
    </source>
</evidence>
<feature type="compositionally biased region" description="Basic and acidic residues" evidence="1">
    <location>
        <begin position="18"/>
        <end position="32"/>
    </location>
</feature>
<protein>
    <submittedName>
        <fullName evidence="2">Uncharacterized protein</fullName>
    </submittedName>
</protein>
<accession>A0A8J2K0N7</accession>
<organism evidence="2 3">
    <name type="scientific">Allacma fusca</name>
    <dbReference type="NCBI Taxonomy" id="39272"/>
    <lineage>
        <taxon>Eukaryota</taxon>
        <taxon>Metazoa</taxon>
        <taxon>Ecdysozoa</taxon>
        <taxon>Arthropoda</taxon>
        <taxon>Hexapoda</taxon>
        <taxon>Collembola</taxon>
        <taxon>Symphypleona</taxon>
        <taxon>Sminthuridae</taxon>
        <taxon>Allacma</taxon>
    </lineage>
</organism>
<comment type="caution">
    <text evidence="2">The sequence shown here is derived from an EMBL/GenBank/DDBJ whole genome shotgun (WGS) entry which is preliminary data.</text>
</comment>
<keyword evidence="3" id="KW-1185">Reference proteome</keyword>
<dbReference type="AlphaFoldDB" id="A0A8J2K0N7"/>
<feature type="region of interest" description="Disordered" evidence="1">
    <location>
        <begin position="1"/>
        <end position="40"/>
    </location>
</feature>
<evidence type="ECO:0000313" key="3">
    <source>
        <dbReference type="Proteomes" id="UP000708208"/>
    </source>
</evidence>
<gene>
    <name evidence="2" type="ORF">AFUS01_LOCUS19192</name>
</gene>
<proteinExistence type="predicted"/>
<dbReference type="EMBL" id="CAJVCH010196506">
    <property type="protein sequence ID" value="CAG7730560.1"/>
    <property type="molecule type" value="Genomic_DNA"/>
</dbReference>
<reference evidence="2" key="1">
    <citation type="submission" date="2021-06" db="EMBL/GenBank/DDBJ databases">
        <authorList>
            <person name="Hodson N. C."/>
            <person name="Mongue J. A."/>
            <person name="Jaron S. K."/>
        </authorList>
    </citation>
    <scope>NUCLEOTIDE SEQUENCE</scope>
</reference>
<evidence type="ECO:0000256" key="1">
    <source>
        <dbReference type="SAM" id="MobiDB-lite"/>
    </source>
</evidence>
<feature type="non-terminal residue" evidence="2">
    <location>
        <position position="1"/>
    </location>
</feature>
<name>A0A8J2K0N7_9HEXA</name>
<sequence>MDGNRKQGPFHYPLSEQKISEEMTPKALEDTRQSTQSSGARRISFLDLQSTGVVAAAAAAATAAGSSSSPTNKSLPRGIIFYCYQKMTHNLTEHALSLEEMKQFILQEEIKCKEMISRESNDSSLIS</sequence>